<comment type="function">
    <text evidence="12">Probably acts as a heme chaperone, transferring heme to an unknown acceptor. Binds one molecule of heme per monomer, possibly covalently. Binds 1 [4Fe-4S] cluster. The cluster is coordinated with 3 cysteines and an exchangeable S-adenosyl-L-methionine.</text>
</comment>
<dbReference type="PANTHER" id="PTHR13932">
    <property type="entry name" value="COPROPORPHYRINIGEN III OXIDASE"/>
    <property type="match status" value="1"/>
</dbReference>
<comment type="subcellular location">
    <subcellularLocation>
        <location evidence="1 12">Cytoplasm</location>
    </subcellularLocation>
</comment>
<evidence type="ECO:0000313" key="15">
    <source>
        <dbReference type="EMBL" id="MEC0485000.1"/>
    </source>
</evidence>
<dbReference type="InterPro" id="IPR058240">
    <property type="entry name" value="rSAM_sf"/>
</dbReference>
<evidence type="ECO:0000256" key="11">
    <source>
        <dbReference type="ARBA" id="ARBA00023186"/>
    </source>
</evidence>
<dbReference type="CDD" id="cd01335">
    <property type="entry name" value="Radical_SAM"/>
    <property type="match status" value="1"/>
</dbReference>
<dbReference type="SFLD" id="SFLDS00029">
    <property type="entry name" value="Radical_SAM"/>
    <property type="match status" value="1"/>
</dbReference>
<dbReference type="OrthoDB" id="9808022at2"/>
<dbReference type="InterPro" id="IPR013785">
    <property type="entry name" value="Aldolase_TIM"/>
</dbReference>
<dbReference type="Proteomes" id="UP000036168">
    <property type="component" value="Unassembled WGS sequence"/>
</dbReference>
<name>A0A0T6BU83_9BACI</name>
<dbReference type="InterPro" id="IPR004559">
    <property type="entry name" value="HemW-like"/>
</dbReference>
<evidence type="ECO:0000256" key="8">
    <source>
        <dbReference type="ARBA" id="ARBA00022723"/>
    </source>
</evidence>
<dbReference type="NCBIfam" id="TIGR00539">
    <property type="entry name" value="hemN_rel"/>
    <property type="match status" value="1"/>
</dbReference>
<dbReference type="InterPro" id="IPR010723">
    <property type="entry name" value="HemN_C"/>
</dbReference>
<dbReference type="SFLD" id="SFLDG01065">
    <property type="entry name" value="anaerobic_coproporphyrinogen-I"/>
    <property type="match status" value="1"/>
</dbReference>
<dbReference type="GO" id="GO:0006779">
    <property type="term" value="P:porphyrin-containing compound biosynthetic process"/>
    <property type="evidence" value="ECO:0007669"/>
    <property type="project" value="InterPro"/>
</dbReference>
<evidence type="ECO:0000256" key="9">
    <source>
        <dbReference type="ARBA" id="ARBA00023004"/>
    </source>
</evidence>
<dbReference type="Pfam" id="PF06969">
    <property type="entry name" value="HemN_C"/>
    <property type="match status" value="1"/>
</dbReference>
<sequence>MKSAYIHIPFCEHICHYCDFNKFFIQSQPVDDYLRYLEKEMSNTMEAIEAPELKTIFIGGGTPTSLSAVQLERLLDTVNSVLKPGENLVEFAVEANPDDLSSEKLNVLKQAGVNRLSFGVQTFEDELLKKIGRVHEKKDVFVSFERAREAGFENISLDLMFGLPGQTIDDLAASLETALSLDAEHYSVYSLIVEPKTVFYNLMKKGRLHLPQQEQEAEMYELVMKTMAEAGIHQYEISNFAKKGFESRHNLTYWSNEEYFGFGAGAHGYINGKRTVNAGPVKHYIELIDKTGFPYKESHPVTRNEQIEEEMFLGLRKTAGVSKERFFEKYGTPLDGLFPDVLRSLEEKGLILNTEKSVRLTHGGKLLGNEVFQAFLGEL</sequence>
<dbReference type="InterPro" id="IPR007197">
    <property type="entry name" value="rSAM"/>
</dbReference>
<keyword evidence="9 12" id="KW-0408">Iron</keyword>
<dbReference type="GO" id="GO:0004109">
    <property type="term" value="F:coproporphyrinogen oxidase activity"/>
    <property type="evidence" value="ECO:0007669"/>
    <property type="project" value="InterPro"/>
</dbReference>
<dbReference type="FunFam" id="3.20.20.70:FF:000166">
    <property type="entry name" value="Heme chaperone HemW"/>
    <property type="match status" value="1"/>
</dbReference>
<reference evidence="14 16" key="1">
    <citation type="journal article" date="2015" name="Int. J. Syst. Evol. Microbiol.">
        <title>Bacillus glycinifermentans sp. nov., isolated from fermented soybean paste.</title>
        <authorList>
            <person name="Kim S.J."/>
            <person name="Dunlap C.A."/>
            <person name="Kwon S.W."/>
            <person name="Rooney A.P."/>
        </authorList>
    </citation>
    <scope>NUCLEOTIDE SEQUENCE [LARGE SCALE GENOMIC DNA]</scope>
    <source>
        <strain evidence="14 16">GO-13</strain>
    </source>
</reference>
<evidence type="ECO:0000256" key="4">
    <source>
        <dbReference type="ARBA" id="ARBA00022485"/>
    </source>
</evidence>
<evidence type="ECO:0000256" key="12">
    <source>
        <dbReference type="RuleBase" id="RU364116"/>
    </source>
</evidence>
<dbReference type="SMART" id="SM00729">
    <property type="entry name" value="Elp3"/>
    <property type="match status" value="1"/>
</dbReference>
<dbReference type="AlphaFoldDB" id="A0A0T6BU83"/>
<keyword evidence="5 12" id="KW-0963">Cytoplasm</keyword>
<dbReference type="PANTHER" id="PTHR13932:SF5">
    <property type="entry name" value="RADICAL S-ADENOSYL METHIONINE DOMAIN-CONTAINING PROTEIN 1, MITOCHONDRIAL"/>
    <property type="match status" value="1"/>
</dbReference>
<dbReference type="Gene3D" id="3.20.20.70">
    <property type="entry name" value="Aldolase class I"/>
    <property type="match status" value="1"/>
</dbReference>
<dbReference type="InterPro" id="IPR034505">
    <property type="entry name" value="Coproporphyrinogen-III_oxidase"/>
</dbReference>
<comment type="caution">
    <text evidence="14">The sequence shown here is derived from an EMBL/GenBank/DDBJ whole genome shotgun (WGS) entry which is preliminary data.</text>
</comment>
<reference evidence="15 17" key="3">
    <citation type="submission" date="2023-03" db="EMBL/GenBank/DDBJ databases">
        <title>Agriculturally important microbes genome sequencing.</title>
        <authorList>
            <person name="Dunlap C."/>
        </authorList>
    </citation>
    <scope>NUCLEOTIDE SEQUENCE [LARGE SCALE GENOMIC DNA]</scope>
    <source>
        <strain evidence="15 17">CBP-3203</strain>
    </source>
</reference>
<evidence type="ECO:0000256" key="10">
    <source>
        <dbReference type="ARBA" id="ARBA00023014"/>
    </source>
</evidence>
<dbReference type="PROSITE" id="PS51918">
    <property type="entry name" value="RADICAL_SAM"/>
    <property type="match status" value="1"/>
</dbReference>
<keyword evidence="10 12" id="KW-0411">Iron-sulfur</keyword>
<dbReference type="SUPFAM" id="SSF102114">
    <property type="entry name" value="Radical SAM enzymes"/>
    <property type="match status" value="1"/>
</dbReference>
<keyword evidence="4 12" id="KW-0004">4Fe-4S</keyword>
<dbReference type="SFLD" id="SFLDF00288">
    <property type="entry name" value="HemN-like__clustered_with_nucl"/>
    <property type="match status" value="1"/>
</dbReference>
<dbReference type="STRING" id="1664069.BGLY_3010"/>
<dbReference type="GO" id="GO:0051539">
    <property type="term" value="F:4 iron, 4 sulfur cluster binding"/>
    <property type="evidence" value="ECO:0007669"/>
    <property type="project" value="UniProtKB-UniRule"/>
</dbReference>
<evidence type="ECO:0000256" key="7">
    <source>
        <dbReference type="ARBA" id="ARBA00022691"/>
    </source>
</evidence>
<dbReference type="SFLD" id="SFLDF00562">
    <property type="entry name" value="HemN-like__clustered_with_heat"/>
    <property type="match status" value="1"/>
</dbReference>
<gene>
    <name evidence="15" type="primary">hemW</name>
    <name evidence="14" type="ORF">AB447_211895</name>
    <name evidence="15" type="ORF">P8828_09070</name>
</gene>
<evidence type="ECO:0000256" key="5">
    <source>
        <dbReference type="ARBA" id="ARBA00022490"/>
    </source>
</evidence>
<organism evidence="14 16">
    <name type="scientific">Bacillus glycinifermentans</name>
    <dbReference type="NCBI Taxonomy" id="1664069"/>
    <lineage>
        <taxon>Bacteria</taxon>
        <taxon>Bacillati</taxon>
        <taxon>Bacillota</taxon>
        <taxon>Bacilli</taxon>
        <taxon>Bacillales</taxon>
        <taxon>Bacillaceae</taxon>
        <taxon>Bacillus</taxon>
    </lineage>
</organism>
<reference evidence="14" key="2">
    <citation type="submission" date="2015-10" db="EMBL/GenBank/DDBJ databases">
        <authorList>
            <person name="Gilbert D.G."/>
        </authorList>
    </citation>
    <scope>NUCLEOTIDE SEQUENCE</scope>
    <source>
        <strain evidence="14">GO-13</strain>
    </source>
</reference>
<evidence type="ECO:0000256" key="6">
    <source>
        <dbReference type="ARBA" id="ARBA00022617"/>
    </source>
</evidence>
<dbReference type="GO" id="GO:0046872">
    <property type="term" value="F:metal ion binding"/>
    <property type="evidence" value="ECO:0007669"/>
    <property type="project" value="UniProtKB-UniRule"/>
</dbReference>
<dbReference type="InterPro" id="IPR006638">
    <property type="entry name" value="Elp3/MiaA/NifB-like_rSAM"/>
</dbReference>
<evidence type="ECO:0000256" key="1">
    <source>
        <dbReference type="ARBA" id="ARBA00004496"/>
    </source>
</evidence>
<keyword evidence="17" id="KW-1185">Reference proteome</keyword>
<dbReference type="EMBL" id="LECW02000004">
    <property type="protein sequence ID" value="KRT95207.1"/>
    <property type="molecule type" value="Genomic_DNA"/>
</dbReference>
<evidence type="ECO:0000313" key="17">
    <source>
        <dbReference type="Proteomes" id="UP001341297"/>
    </source>
</evidence>
<keyword evidence="8 12" id="KW-0479">Metal-binding</keyword>
<dbReference type="GO" id="GO:0005737">
    <property type="term" value="C:cytoplasm"/>
    <property type="evidence" value="ECO:0007669"/>
    <property type="project" value="UniProtKB-SubCell"/>
</dbReference>
<evidence type="ECO:0000259" key="13">
    <source>
        <dbReference type="PROSITE" id="PS51918"/>
    </source>
</evidence>
<dbReference type="Pfam" id="PF04055">
    <property type="entry name" value="Radical_SAM"/>
    <property type="match status" value="1"/>
</dbReference>
<evidence type="ECO:0000313" key="16">
    <source>
        <dbReference type="Proteomes" id="UP000036168"/>
    </source>
</evidence>
<dbReference type="SFLD" id="SFLDG01082">
    <property type="entry name" value="B12-binding_domain_containing"/>
    <property type="match status" value="1"/>
</dbReference>
<evidence type="ECO:0000256" key="2">
    <source>
        <dbReference type="ARBA" id="ARBA00006100"/>
    </source>
</evidence>
<feature type="domain" description="Radical SAM core" evidence="13">
    <location>
        <begin position="1"/>
        <end position="233"/>
    </location>
</feature>
<proteinExistence type="inferred from homology"/>
<accession>A0A0T6BU83</accession>
<dbReference type="Proteomes" id="UP001341297">
    <property type="component" value="Unassembled WGS sequence"/>
</dbReference>
<dbReference type="RefSeq" id="WP_048355477.1">
    <property type="nucleotide sequence ID" value="NZ_CP023481.1"/>
</dbReference>
<keyword evidence="11 12" id="KW-0143">Chaperone</keyword>
<protein>
    <recommendedName>
        <fullName evidence="3 12">Heme chaperone HemW</fullName>
    </recommendedName>
</protein>
<evidence type="ECO:0000313" key="14">
    <source>
        <dbReference type="EMBL" id="KRT95207.1"/>
    </source>
</evidence>
<comment type="similarity">
    <text evidence="2">Belongs to the anaerobic coproporphyrinogen-III oxidase family. HemW subfamily.</text>
</comment>
<evidence type="ECO:0000256" key="3">
    <source>
        <dbReference type="ARBA" id="ARBA00017228"/>
    </source>
</evidence>
<keyword evidence="6 12" id="KW-0349">Heme</keyword>
<keyword evidence="7 12" id="KW-0949">S-adenosyl-L-methionine</keyword>
<dbReference type="EMBL" id="JARRTL010000008">
    <property type="protein sequence ID" value="MEC0485000.1"/>
    <property type="molecule type" value="Genomic_DNA"/>
</dbReference>